<proteinExistence type="predicted"/>
<evidence type="ECO:0000313" key="3">
    <source>
        <dbReference type="Proteomes" id="UP000244729"/>
    </source>
</evidence>
<organism evidence="2 3">
    <name type="scientific">Agromyces badenianii</name>
    <dbReference type="NCBI Taxonomy" id="2080742"/>
    <lineage>
        <taxon>Bacteria</taxon>
        <taxon>Bacillati</taxon>
        <taxon>Actinomycetota</taxon>
        <taxon>Actinomycetes</taxon>
        <taxon>Micrococcales</taxon>
        <taxon>Microbacteriaceae</taxon>
        <taxon>Agromyces</taxon>
    </lineage>
</organism>
<dbReference type="AlphaFoldDB" id="A0A2S0WU05"/>
<reference evidence="2 3" key="1">
    <citation type="submission" date="2018-04" db="EMBL/GenBank/DDBJ databases">
        <authorList>
            <person name="Li J."/>
        </authorList>
    </citation>
    <scope>NUCLEOTIDE SEQUENCE [LARGE SCALE GENOMIC DNA]</scope>
    <source>
        <strain evidence="3">30A</strain>
    </source>
</reference>
<feature type="compositionally biased region" description="Basic residues" evidence="1">
    <location>
        <begin position="10"/>
        <end position="25"/>
    </location>
</feature>
<dbReference type="KEGG" id="agm:DCE93_03425"/>
<evidence type="ECO:0000313" key="2">
    <source>
        <dbReference type="EMBL" id="AWB94826.1"/>
    </source>
</evidence>
<dbReference type="Pfam" id="PF07920">
    <property type="entry name" value="DUF1684"/>
    <property type="match status" value="1"/>
</dbReference>
<keyword evidence="3" id="KW-1185">Reference proteome</keyword>
<dbReference type="OrthoDB" id="5493262at2"/>
<protein>
    <recommendedName>
        <fullName evidence="4">DUF1684 domain-containing protein</fullName>
    </recommendedName>
</protein>
<evidence type="ECO:0000256" key="1">
    <source>
        <dbReference type="SAM" id="MobiDB-lite"/>
    </source>
</evidence>
<gene>
    <name evidence="2" type="ORF">DCE93_03425</name>
</gene>
<name>A0A2S0WU05_9MICO</name>
<accession>A0A2S0WU05</accession>
<dbReference type="Proteomes" id="UP000244729">
    <property type="component" value="Chromosome"/>
</dbReference>
<feature type="region of interest" description="Disordered" evidence="1">
    <location>
        <begin position="1"/>
        <end position="36"/>
    </location>
</feature>
<dbReference type="EMBL" id="CP028913">
    <property type="protein sequence ID" value="AWB94826.1"/>
    <property type="molecule type" value="Genomic_DNA"/>
</dbReference>
<evidence type="ECO:0008006" key="4">
    <source>
        <dbReference type="Google" id="ProtNLM"/>
    </source>
</evidence>
<sequence>MRREPDHGRALRPLRHVAPHGVTRRRPAETGGYGVGMSESDFETEWRQWQETRWQAASAPHGTAALLHTHWLAAEATEFDGAPGRWRADGARIIGDSLPDRDTVHLAPGEEVEIDGVRLRGLDRDGSLALRVIDPDAPSRASLAGIEAYPPSLDRVVSGRFTPAAAGSTLDVTSVDGHESSAELGGTIDLEIDGVAVALTVTRDAFGLSAVLADATSGDESYRFRFLRVPEPDADGLVAVDFNRAFLPPCAFSDQYVCPLPPVGNRWPVALRAGERRATRHPVAGTGAGADELGESAA</sequence>
<dbReference type="PANTHER" id="PTHR41913">
    <property type="entry name" value="DUF1684 DOMAIN-CONTAINING PROTEIN"/>
    <property type="match status" value="1"/>
</dbReference>
<feature type="region of interest" description="Disordered" evidence="1">
    <location>
        <begin position="278"/>
        <end position="298"/>
    </location>
</feature>
<dbReference type="InterPro" id="IPR012467">
    <property type="entry name" value="DUF1684"/>
</dbReference>
<dbReference type="PANTHER" id="PTHR41913:SF1">
    <property type="entry name" value="DUF1684 DOMAIN-CONTAINING PROTEIN"/>
    <property type="match status" value="1"/>
</dbReference>